<keyword evidence="2" id="KW-0378">Hydrolase</keyword>
<accession>A0A146KBA0</accession>
<dbReference type="Pfam" id="PF03959">
    <property type="entry name" value="FSH1"/>
    <property type="match status" value="1"/>
</dbReference>
<gene>
    <name evidence="2" type="ORF">TPC1_13365</name>
</gene>
<protein>
    <submittedName>
        <fullName evidence="2">Serine hydrolase (FSH1) family protein</fullName>
    </submittedName>
</protein>
<reference evidence="2" key="1">
    <citation type="submission" date="2015-07" db="EMBL/GenBank/DDBJ databases">
        <title>Adaptation to a free-living lifestyle via gene acquisitions in the diplomonad Trepomonas sp. PC1.</title>
        <authorList>
            <person name="Xu F."/>
            <person name="Jerlstrom-Hultqvist J."/>
            <person name="Kolisko M."/>
            <person name="Simpson A.G.B."/>
            <person name="Roger A.J."/>
            <person name="Svard S.G."/>
            <person name="Andersson J.O."/>
        </authorList>
    </citation>
    <scope>NUCLEOTIDE SEQUENCE</scope>
    <source>
        <strain evidence="2">PC1</strain>
    </source>
</reference>
<dbReference type="GO" id="GO:0016787">
    <property type="term" value="F:hydrolase activity"/>
    <property type="evidence" value="ECO:0007669"/>
    <property type="project" value="UniProtKB-KW"/>
</dbReference>
<proteinExistence type="predicted"/>
<dbReference type="InterPro" id="IPR029058">
    <property type="entry name" value="AB_hydrolase_fold"/>
</dbReference>
<organism evidence="2">
    <name type="scientific">Trepomonas sp. PC1</name>
    <dbReference type="NCBI Taxonomy" id="1076344"/>
    <lineage>
        <taxon>Eukaryota</taxon>
        <taxon>Metamonada</taxon>
        <taxon>Diplomonadida</taxon>
        <taxon>Hexamitidae</taxon>
        <taxon>Hexamitinae</taxon>
        <taxon>Trepomonas</taxon>
    </lineage>
</organism>
<evidence type="ECO:0000313" key="2">
    <source>
        <dbReference type="EMBL" id="JAP94102.1"/>
    </source>
</evidence>
<name>A0A146KBA0_9EUKA</name>
<dbReference type="EMBL" id="GDID01002504">
    <property type="protein sequence ID" value="JAP94102.1"/>
    <property type="molecule type" value="Transcribed_RNA"/>
</dbReference>
<feature type="domain" description="Serine hydrolase" evidence="1">
    <location>
        <begin position="1"/>
        <end position="55"/>
    </location>
</feature>
<evidence type="ECO:0000259" key="1">
    <source>
        <dbReference type="Pfam" id="PF03959"/>
    </source>
</evidence>
<feature type="non-terminal residue" evidence="2">
    <location>
        <position position="1"/>
    </location>
</feature>
<sequence>KILFLHGFLQTGEQMRNKTGQLRKILKQHEFIYPDAPFLITSTEDELIYSYKDKQYRTPNPKKINALGNRFGFISHQ</sequence>
<dbReference type="InterPro" id="IPR005645">
    <property type="entry name" value="FSH-like_dom"/>
</dbReference>
<dbReference type="AlphaFoldDB" id="A0A146KBA0"/>
<feature type="non-terminal residue" evidence="2">
    <location>
        <position position="77"/>
    </location>
</feature>
<dbReference type="Gene3D" id="3.40.50.1820">
    <property type="entry name" value="alpha/beta hydrolase"/>
    <property type="match status" value="1"/>
</dbReference>